<dbReference type="InterPro" id="IPR036388">
    <property type="entry name" value="WH-like_DNA-bd_sf"/>
</dbReference>
<dbReference type="InterPro" id="IPR000847">
    <property type="entry name" value="LysR_HTH_N"/>
</dbReference>
<evidence type="ECO:0000259" key="5">
    <source>
        <dbReference type="PROSITE" id="PS50931"/>
    </source>
</evidence>
<name>A0A2N7W5E8_9BURK</name>
<dbReference type="GO" id="GO:0006351">
    <property type="term" value="P:DNA-templated transcription"/>
    <property type="evidence" value="ECO:0007669"/>
    <property type="project" value="TreeGrafter"/>
</dbReference>
<dbReference type="GO" id="GO:0043565">
    <property type="term" value="F:sequence-specific DNA binding"/>
    <property type="evidence" value="ECO:0007669"/>
    <property type="project" value="TreeGrafter"/>
</dbReference>
<dbReference type="InterPro" id="IPR005119">
    <property type="entry name" value="LysR_subst-bd"/>
</dbReference>
<keyword evidence="3" id="KW-0238">DNA-binding</keyword>
<dbReference type="SUPFAM" id="SSF46785">
    <property type="entry name" value="Winged helix' DNA-binding domain"/>
    <property type="match status" value="1"/>
</dbReference>
<dbReference type="GO" id="GO:0003700">
    <property type="term" value="F:DNA-binding transcription factor activity"/>
    <property type="evidence" value="ECO:0007669"/>
    <property type="project" value="InterPro"/>
</dbReference>
<dbReference type="SUPFAM" id="SSF53850">
    <property type="entry name" value="Periplasmic binding protein-like II"/>
    <property type="match status" value="1"/>
</dbReference>
<dbReference type="PANTHER" id="PTHR30537">
    <property type="entry name" value="HTH-TYPE TRANSCRIPTIONAL REGULATOR"/>
    <property type="match status" value="1"/>
</dbReference>
<dbReference type="Pfam" id="PF03466">
    <property type="entry name" value="LysR_substrate"/>
    <property type="match status" value="1"/>
</dbReference>
<organism evidence="6 7">
    <name type="scientific">Trinickia soli</name>
    <dbReference type="NCBI Taxonomy" id="380675"/>
    <lineage>
        <taxon>Bacteria</taxon>
        <taxon>Pseudomonadati</taxon>
        <taxon>Pseudomonadota</taxon>
        <taxon>Betaproteobacteria</taxon>
        <taxon>Burkholderiales</taxon>
        <taxon>Burkholderiaceae</taxon>
        <taxon>Trinickia</taxon>
    </lineage>
</organism>
<comment type="caution">
    <text evidence="6">The sequence shown here is derived from an EMBL/GenBank/DDBJ whole genome shotgun (WGS) entry which is preliminary data.</text>
</comment>
<evidence type="ECO:0000313" key="7">
    <source>
        <dbReference type="Proteomes" id="UP000235347"/>
    </source>
</evidence>
<dbReference type="InterPro" id="IPR036390">
    <property type="entry name" value="WH_DNA-bd_sf"/>
</dbReference>
<dbReference type="InterPro" id="IPR058163">
    <property type="entry name" value="LysR-type_TF_proteobact-type"/>
</dbReference>
<dbReference type="PROSITE" id="PS50931">
    <property type="entry name" value="HTH_LYSR"/>
    <property type="match status" value="1"/>
</dbReference>
<dbReference type="Gene3D" id="1.10.10.10">
    <property type="entry name" value="Winged helix-like DNA-binding domain superfamily/Winged helix DNA-binding domain"/>
    <property type="match status" value="1"/>
</dbReference>
<gene>
    <name evidence="6" type="ORF">C0Z19_12490</name>
</gene>
<dbReference type="AlphaFoldDB" id="A0A2N7W5E8"/>
<dbReference type="Pfam" id="PF00126">
    <property type="entry name" value="HTH_1"/>
    <property type="match status" value="1"/>
</dbReference>
<keyword evidence="2" id="KW-0805">Transcription regulation</keyword>
<dbReference type="Gene3D" id="3.40.190.10">
    <property type="entry name" value="Periplasmic binding protein-like II"/>
    <property type="match status" value="2"/>
</dbReference>
<evidence type="ECO:0000256" key="2">
    <source>
        <dbReference type="ARBA" id="ARBA00023015"/>
    </source>
</evidence>
<dbReference type="EMBL" id="PNYB01000009">
    <property type="protein sequence ID" value="PMS24631.1"/>
    <property type="molecule type" value="Genomic_DNA"/>
</dbReference>
<evidence type="ECO:0000256" key="4">
    <source>
        <dbReference type="ARBA" id="ARBA00023163"/>
    </source>
</evidence>
<keyword evidence="7" id="KW-1185">Reference proteome</keyword>
<dbReference type="PRINTS" id="PR00039">
    <property type="entry name" value="HTHLYSR"/>
</dbReference>
<evidence type="ECO:0000256" key="3">
    <source>
        <dbReference type="ARBA" id="ARBA00023125"/>
    </source>
</evidence>
<evidence type="ECO:0000313" key="6">
    <source>
        <dbReference type="EMBL" id="PMS24631.1"/>
    </source>
</evidence>
<protein>
    <submittedName>
        <fullName evidence="6">LysR family transcriptional regulator</fullName>
    </submittedName>
</protein>
<dbReference type="RefSeq" id="WP_102610146.1">
    <property type="nucleotide sequence ID" value="NZ_CADIKD010000003.1"/>
</dbReference>
<evidence type="ECO:0000256" key="1">
    <source>
        <dbReference type="ARBA" id="ARBA00009437"/>
    </source>
</evidence>
<comment type="similarity">
    <text evidence="1">Belongs to the LysR transcriptional regulatory family.</text>
</comment>
<proteinExistence type="inferred from homology"/>
<sequence>MQKRTHLPPLQTLRAFEAAVRLESFTRAADELALTQGAVSQHVRALEERLSVQLFVRERGGAWPTPRAQSLALQIRQGLNVLERAFEPPGRLSNRVHRRPRQSVSLTVSVLPPFADRWLAPRLEDFRRKHPLIALELRRDVALARLNGRDGIDVALRYGPGTWPGVQADHFMDEAIFPVMSPIYRNGVRPRRFADLAHCTLLRHRSQPWEPWFQAVGLDFTEPRGGPLFDDANALLEAAANGQGVALARGSLVERDVAEGRLMRLWKRSVTDIYAHYVVWRADSAKHEAIDALRRWLHEEAARNVA</sequence>
<dbReference type="PANTHER" id="PTHR30537:SF79">
    <property type="entry name" value="TRANSCRIPTIONAL REGULATOR-RELATED"/>
    <property type="match status" value="1"/>
</dbReference>
<dbReference type="CDD" id="cd08432">
    <property type="entry name" value="PBP2_GcdR_TrpI_HvrB_AmpR_like"/>
    <property type="match status" value="1"/>
</dbReference>
<feature type="domain" description="HTH lysR-type" evidence="5">
    <location>
        <begin position="8"/>
        <end position="65"/>
    </location>
</feature>
<keyword evidence="4" id="KW-0804">Transcription</keyword>
<accession>A0A2N7W5E8</accession>
<reference evidence="6 7" key="1">
    <citation type="submission" date="2018-01" db="EMBL/GenBank/DDBJ databases">
        <title>Whole genome analyses suggest that Burkholderia sensu lato contains two further novel genera in the rhizoxinica-symbiotica group Mycetohabitans gen. nov., and Trinickia gen. nov.: implications for the evolution of diazotrophy and nodulation in the Burkholderiaceae.</title>
        <authorList>
            <person name="Estrada-de los Santos P."/>
            <person name="Palmer M."/>
            <person name="Chavez-Ramirez B."/>
            <person name="Beukes C."/>
            <person name="Steenkamp E.T."/>
            <person name="Hirsch A.M."/>
            <person name="Manyaka P."/>
            <person name="Maluk M."/>
            <person name="Lafos M."/>
            <person name="Crook M."/>
            <person name="Gross E."/>
            <person name="Simon M.F."/>
            <person name="Bueno dos Reis Junior F."/>
            <person name="Poole P.S."/>
            <person name="Venter S.N."/>
            <person name="James E.K."/>
        </authorList>
    </citation>
    <scope>NUCLEOTIDE SEQUENCE [LARGE SCALE GENOMIC DNA]</scope>
    <source>
        <strain evidence="6 7">GP25-8</strain>
    </source>
</reference>
<dbReference type="Proteomes" id="UP000235347">
    <property type="component" value="Unassembled WGS sequence"/>
</dbReference>